<feature type="chain" id="PRO_5044866936" evidence="9">
    <location>
        <begin position="17"/>
        <end position="219"/>
    </location>
</feature>
<keyword evidence="9" id="KW-0732">Signal</keyword>
<sequence length="219" mass="23501">MMKVAVLAALAGSAAAFAPAQQSIRTSSAVSATEAQKDFFGLTSSGMDFSKELGVQPPLGFFDPLGLLKDGDQSTFDDLREKEIKHGRVAMLAVVGYLTTAAGIRFPGAEGIPDGLASWQALLDTRDGMNVLMQMVAFFVVAEIVNRDADWLDNKAEFVGDYRNGALDFGWDKLSAETKMKKRAIELNNGRAAMMGIWGLVTHEIIGESILPGGYLPGH</sequence>
<comment type="function">
    <text evidence="1">The light-harvesting complex (LHC) functions as a light receptor, it captures and delivers excitation energy to photosystems with which it is closely associated. Energy is transferred from the carotenoid and chlorophyll C (or B) to chlorophyll A and the photosynthetic reaction centers where it is used to synthesize ATP and reducing power.</text>
</comment>
<keyword evidence="7" id="KW-0437">Light-harvesting polypeptide</keyword>
<evidence type="ECO:0000313" key="10">
    <source>
        <dbReference type="EMBL" id="KAL3769249.1"/>
    </source>
</evidence>
<accession>A0ABD3MZD0</accession>
<evidence type="ECO:0000256" key="2">
    <source>
        <dbReference type="ARBA" id="ARBA00004229"/>
    </source>
</evidence>
<protein>
    <submittedName>
        <fullName evidence="10">Uncharacterized protein</fullName>
    </submittedName>
</protein>
<evidence type="ECO:0000256" key="9">
    <source>
        <dbReference type="SAM" id="SignalP"/>
    </source>
</evidence>
<dbReference type="GO" id="GO:0030076">
    <property type="term" value="C:light-harvesting complex"/>
    <property type="evidence" value="ECO:0007669"/>
    <property type="project" value="UniProtKB-KW"/>
</dbReference>
<dbReference type="GO" id="GO:0009507">
    <property type="term" value="C:chloroplast"/>
    <property type="evidence" value="ECO:0007669"/>
    <property type="project" value="UniProtKB-SubCell"/>
</dbReference>
<evidence type="ECO:0000256" key="8">
    <source>
        <dbReference type="PIRSR" id="PIRSR601344-1"/>
    </source>
</evidence>
<evidence type="ECO:0000256" key="3">
    <source>
        <dbReference type="ARBA" id="ARBA00005933"/>
    </source>
</evidence>
<comment type="caution">
    <text evidence="10">The sequence shown here is derived from an EMBL/GenBank/DDBJ whole genome shotgun (WGS) entry which is preliminary data.</text>
</comment>
<evidence type="ECO:0000313" key="11">
    <source>
        <dbReference type="Proteomes" id="UP001530293"/>
    </source>
</evidence>
<keyword evidence="4" id="KW-0150">Chloroplast</keyword>
<feature type="binding site" evidence="8">
    <location>
        <position position="186"/>
    </location>
    <ligand>
        <name>chlorophyll a</name>
        <dbReference type="ChEBI" id="CHEBI:58416"/>
        <label>1</label>
    </ligand>
</feature>
<name>A0ABD3MZD0_9STRA</name>
<reference evidence="10 11" key="1">
    <citation type="submission" date="2024-10" db="EMBL/GenBank/DDBJ databases">
        <title>Updated reference genomes for cyclostephanoid diatoms.</title>
        <authorList>
            <person name="Roberts W.R."/>
            <person name="Alverson A.J."/>
        </authorList>
    </citation>
    <scope>NUCLEOTIDE SEQUENCE [LARGE SCALE GENOMIC DNA]</scope>
    <source>
        <strain evidence="10 11">AJA232-27</strain>
    </source>
</reference>
<keyword evidence="6" id="KW-0934">Plastid</keyword>
<feature type="binding site" evidence="8">
    <location>
        <position position="86"/>
    </location>
    <ligand>
        <name>chlorophyll a</name>
        <dbReference type="ChEBI" id="CHEBI:58416"/>
        <label>1</label>
    </ligand>
</feature>
<dbReference type="AlphaFoldDB" id="A0ABD3MZD0"/>
<evidence type="ECO:0000256" key="6">
    <source>
        <dbReference type="ARBA" id="ARBA00022640"/>
    </source>
</evidence>
<keyword evidence="8" id="KW-0157">Chromophore</keyword>
<gene>
    <name evidence="10" type="ORF">ACHAWU_007003</name>
</gene>
<dbReference type="Gene3D" id="1.10.3460.10">
    <property type="entry name" value="Chlorophyll a/b binding protein domain"/>
    <property type="match status" value="1"/>
</dbReference>
<comment type="subcellular location">
    <subcellularLocation>
        <location evidence="2">Plastid</location>
        <location evidence="2">Chloroplast</location>
    </subcellularLocation>
</comment>
<dbReference type="PANTHER" id="PTHR21649">
    <property type="entry name" value="CHLOROPHYLL A/B BINDING PROTEIN"/>
    <property type="match status" value="1"/>
</dbReference>
<keyword evidence="11" id="KW-1185">Reference proteome</keyword>
<feature type="binding site" description="axial binding residue" evidence="8">
    <location>
        <position position="88"/>
    </location>
    <ligand>
        <name>chlorophyll b</name>
        <dbReference type="ChEBI" id="CHEBI:61721"/>
        <label>1</label>
    </ligand>
    <ligandPart>
        <name>Mg</name>
        <dbReference type="ChEBI" id="CHEBI:25107"/>
    </ligandPart>
</feature>
<evidence type="ECO:0000256" key="1">
    <source>
        <dbReference type="ARBA" id="ARBA00004022"/>
    </source>
</evidence>
<dbReference type="EMBL" id="JALLBG020000056">
    <property type="protein sequence ID" value="KAL3769249.1"/>
    <property type="molecule type" value="Genomic_DNA"/>
</dbReference>
<feature type="signal peptide" evidence="9">
    <location>
        <begin position="1"/>
        <end position="16"/>
    </location>
</feature>
<dbReference type="Proteomes" id="UP001530293">
    <property type="component" value="Unassembled WGS sequence"/>
</dbReference>
<keyword evidence="5" id="KW-0602">Photosynthesis</keyword>
<dbReference type="Pfam" id="PF00504">
    <property type="entry name" value="Chloroa_b-bind"/>
    <property type="match status" value="1"/>
</dbReference>
<keyword evidence="8" id="KW-0148">Chlorophyll</keyword>
<organism evidence="10 11">
    <name type="scientific">Discostella pseudostelligera</name>
    <dbReference type="NCBI Taxonomy" id="259834"/>
    <lineage>
        <taxon>Eukaryota</taxon>
        <taxon>Sar</taxon>
        <taxon>Stramenopiles</taxon>
        <taxon>Ochrophyta</taxon>
        <taxon>Bacillariophyta</taxon>
        <taxon>Coscinodiscophyceae</taxon>
        <taxon>Thalassiosirophycidae</taxon>
        <taxon>Stephanodiscales</taxon>
        <taxon>Stephanodiscaceae</taxon>
        <taxon>Discostella</taxon>
    </lineage>
</organism>
<dbReference type="InterPro" id="IPR001344">
    <property type="entry name" value="Chloro_AB-bd_pln"/>
</dbReference>
<feature type="binding site" evidence="8">
    <location>
        <position position="189"/>
    </location>
    <ligand>
        <name>chlorophyll a</name>
        <dbReference type="ChEBI" id="CHEBI:58416"/>
        <label>1</label>
    </ligand>
</feature>
<dbReference type="GO" id="GO:0015979">
    <property type="term" value="P:photosynthesis"/>
    <property type="evidence" value="ECO:0007669"/>
    <property type="project" value="UniProtKB-KW"/>
</dbReference>
<dbReference type="InterPro" id="IPR022796">
    <property type="entry name" value="Chloroa_b-bind"/>
</dbReference>
<proteinExistence type="inferred from homology"/>
<comment type="similarity">
    <text evidence="3">Belongs to the fucoxanthin chlorophyll protein family.</text>
</comment>
<evidence type="ECO:0000256" key="4">
    <source>
        <dbReference type="ARBA" id="ARBA00022528"/>
    </source>
</evidence>
<feature type="binding site" evidence="8">
    <location>
        <position position="191"/>
    </location>
    <ligand>
        <name>chlorophyll a</name>
        <dbReference type="ChEBI" id="CHEBI:58416"/>
        <label>1</label>
    </ligand>
</feature>
<evidence type="ECO:0000256" key="7">
    <source>
        <dbReference type="ARBA" id="ARBA00023243"/>
    </source>
</evidence>
<evidence type="ECO:0000256" key="5">
    <source>
        <dbReference type="ARBA" id="ARBA00022531"/>
    </source>
</evidence>
<feature type="binding site" evidence="8">
    <location>
        <position position="83"/>
    </location>
    <ligand>
        <name>chlorophyll a</name>
        <dbReference type="ChEBI" id="CHEBI:58416"/>
        <label>1</label>
    </ligand>
</feature>
<dbReference type="SUPFAM" id="SSF103511">
    <property type="entry name" value="Chlorophyll a-b binding protein"/>
    <property type="match status" value="1"/>
</dbReference>